<dbReference type="EMBL" id="BT132636">
    <property type="protein sequence ID" value="AEQ05534.1"/>
    <property type="molecule type" value="mRNA"/>
</dbReference>
<feature type="compositionally biased region" description="Basic and acidic residues" evidence="1">
    <location>
        <begin position="100"/>
        <end position="109"/>
    </location>
</feature>
<feature type="region of interest" description="Disordered" evidence="1">
    <location>
        <begin position="89"/>
        <end position="151"/>
    </location>
</feature>
<evidence type="ECO:0000256" key="1">
    <source>
        <dbReference type="SAM" id="MobiDB-lite"/>
    </source>
</evidence>
<protein>
    <submittedName>
        <fullName evidence="3">MIP32919p1</fullName>
    </submittedName>
</protein>
<keyword evidence="2" id="KW-0812">Transmembrane</keyword>
<evidence type="ECO:0000256" key="2">
    <source>
        <dbReference type="SAM" id="Phobius"/>
    </source>
</evidence>
<feature type="transmembrane region" description="Helical" evidence="2">
    <location>
        <begin position="46"/>
        <end position="65"/>
    </location>
</feature>
<dbReference type="AlphaFoldDB" id="G4LU06"/>
<reference evidence="3" key="1">
    <citation type="submission" date="2011-10" db="EMBL/GenBank/DDBJ databases">
        <authorList>
            <person name="Carlson J."/>
            <person name="Booth B."/>
            <person name="Frise E."/>
            <person name="Sandler J."/>
            <person name="Wan K."/>
            <person name="Yu C."/>
            <person name="Celniker S."/>
        </authorList>
    </citation>
    <scope>NUCLEOTIDE SEQUENCE</scope>
</reference>
<keyword evidence="2" id="KW-1133">Transmembrane helix</keyword>
<keyword evidence="2" id="KW-0472">Membrane</keyword>
<organism evidence="3">
    <name type="scientific">Drosophila melanogaster</name>
    <name type="common">Fruit fly</name>
    <dbReference type="NCBI Taxonomy" id="7227"/>
    <lineage>
        <taxon>Eukaryota</taxon>
        <taxon>Metazoa</taxon>
        <taxon>Ecdysozoa</taxon>
        <taxon>Arthropoda</taxon>
        <taxon>Hexapoda</taxon>
        <taxon>Insecta</taxon>
        <taxon>Pterygota</taxon>
        <taxon>Neoptera</taxon>
        <taxon>Endopterygota</taxon>
        <taxon>Diptera</taxon>
        <taxon>Brachycera</taxon>
        <taxon>Muscomorpha</taxon>
        <taxon>Ephydroidea</taxon>
        <taxon>Drosophilidae</taxon>
        <taxon>Drosophila</taxon>
        <taxon>Sophophora</taxon>
    </lineage>
</organism>
<evidence type="ECO:0000313" key="3">
    <source>
        <dbReference type="EMBL" id="AEQ05534.1"/>
    </source>
</evidence>
<name>G4LU06_DROME</name>
<proteinExistence type="evidence at transcript level"/>
<accession>G4LU06</accession>
<sequence length="151" mass="17443">MDYLYFANPPEGEFEGFHGFIEMTVMKLCMELDNMMNSQETHYDPMPVFGLISYALALFGIFTFFTMSVQKYKTLFCKIAGNKERKPVWVDEEEEVEPPQLKEDVKQPEVDEDTPLNPLSEDKNFSFDIEFPGTPGHPENMLFESKAMGND</sequence>